<accession>A0A679P488</accession>
<name>A0A679P488_GIBZA</name>
<evidence type="ECO:0000313" key="1">
    <source>
        <dbReference type="EMBL" id="CAG1987187.1"/>
    </source>
</evidence>
<protein>
    <submittedName>
        <fullName evidence="2">Uncharacterized protein</fullName>
    </submittedName>
</protein>
<dbReference type="EMBL" id="CAJPIJ010000138">
    <property type="protein sequence ID" value="CAG1987187.1"/>
    <property type="molecule type" value="Genomic_DNA"/>
</dbReference>
<sequence length="182" mass="20140">MTPKKPQGEGFPLALLGMVLVQEVPRSPTQFDLISIMPSNTEIPSKEHRENITARFSDLISAIESHKSWTPPNVDRSLFHVWDFVKRSHYIMTELDNMVAGRPLKHPDQIPKNDGTSTGPAAAAASFHDVLTRTIMINQSIQDPRMLVMMGMSNADFGPAIKEKSVAVMKALTDSTENQPSS</sequence>
<evidence type="ECO:0000313" key="2">
    <source>
        <dbReference type="EMBL" id="VIO61957.1"/>
    </source>
</evidence>
<dbReference type="AlphaFoldDB" id="A0A679P488"/>
<gene>
    <name evidence="2" type="ORF">FUG_LOCUS459912</name>
    <name evidence="1" type="ORF">MDCFG202_LOCUS292287</name>
</gene>
<organism evidence="2">
    <name type="scientific">Gibberella zeae</name>
    <name type="common">Wheat head blight fungus</name>
    <name type="synonym">Fusarium graminearum</name>
    <dbReference type="NCBI Taxonomy" id="5518"/>
    <lineage>
        <taxon>Eukaryota</taxon>
        <taxon>Fungi</taxon>
        <taxon>Dikarya</taxon>
        <taxon>Ascomycota</taxon>
        <taxon>Pezizomycotina</taxon>
        <taxon>Sordariomycetes</taxon>
        <taxon>Hypocreomycetidae</taxon>
        <taxon>Hypocreales</taxon>
        <taxon>Nectriaceae</taxon>
        <taxon>Fusarium</taxon>
    </lineage>
</organism>
<dbReference type="Proteomes" id="UP000746612">
    <property type="component" value="Unassembled WGS sequence"/>
</dbReference>
<dbReference type="EMBL" id="CAAKMV010000155">
    <property type="protein sequence ID" value="VIO61957.1"/>
    <property type="molecule type" value="Genomic_DNA"/>
</dbReference>
<reference evidence="2" key="1">
    <citation type="submission" date="2019-04" db="EMBL/GenBank/DDBJ databases">
        <authorList>
            <person name="Melise S."/>
            <person name="Noan J."/>
            <person name="Okalmin O."/>
        </authorList>
    </citation>
    <scope>NUCLEOTIDE SEQUENCE</scope>
    <source>
        <strain evidence="2">FN9</strain>
    </source>
</reference>
<dbReference type="OrthoDB" id="5282002at2759"/>
<reference evidence="1" key="2">
    <citation type="submission" date="2021-03" db="EMBL/GenBank/DDBJ databases">
        <authorList>
            <person name="Alouane T."/>
            <person name="Langin T."/>
            <person name="Bonhomme L."/>
        </authorList>
    </citation>
    <scope>NUCLEOTIDE SEQUENCE</scope>
    <source>
        <strain evidence="1">MDC_Fg202</strain>
    </source>
</reference>
<proteinExistence type="predicted"/>